<proteinExistence type="predicted"/>
<keyword evidence="1" id="KW-0472">Membrane</keyword>
<organism evidence="2 3">
    <name type="scientific">Mycolicibacterium iranicum</name>
    <name type="common">Mycobacterium iranicum</name>
    <dbReference type="NCBI Taxonomy" id="912594"/>
    <lineage>
        <taxon>Bacteria</taxon>
        <taxon>Bacillati</taxon>
        <taxon>Actinomycetota</taxon>
        <taxon>Actinomycetes</taxon>
        <taxon>Mycobacteriales</taxon>
        <taxon>Mycobacteriaceae</taxon>
        <taxon>Mycolicibacterium</taxon>
    </lineage>
</organism>
<dbReference type="RefSeq" id="WP_085174401.1">
    <property type="nucleotide sequence ID" value="NZ_LQPC01000028.1"/>
</dbReference>
<evidence type="ECO:0000313" key="2">
    <source>
        <dbReference type="EMBL" id="ORV88691.1"/>
    </source>
</evidence>
<protein>
    <recommendedName>
        <fullName evidence="4">DUF308 domain-containing protein</fullName>
    </recommendedName>
</protein>
<feature type="transmembrane region" description="Helical" evidence="1">
    <location>
        <begin position="135"/>
        <end position="152"/>
    </location>
</feature>
<sequence>MTDQTLKDRTSVDTDQWLRLYYAVRALFSLLWVAAVVVIGSQSPFVAGALLLIYPAWDGLANVVDARHNGGLRRNPTQALNTAVSFLTTLAVAFGLAASMNVVLGIFGVWASGSGALQLATAVRRWKGVGAQWPMALSGAQSAAVGVMFLWQAAGPAAPRPVDIAPYAAFGAVYFLVAAIGLSVRAARRRRRGA</sequence>
<dbReference type="EMBL" id="LQPC01000028">
    <property type="protein sequence ID" value="ORV88691.1"/>
    <property type="molecule type" value="Genomic_DNA"/>
</dbReference>
<evidence type="ECO:0000313" key="3">
    <source>
        <dbReference type="Proteomes" id="UP000193622"/>
    </source>
</evidence>
<evidence type="ECO:0000256" key="1">
    <source>
        <dbReference type="SAM" id="Phobius"/>
    </source>
</evidence>
<feature type="transmembrane region" description="Helical" evidence="1">
    <location>
        <begin position="164"/>
        <end position="184"/>
    </location>
</feature>
<comment type="caution">
    <text evidence="2">The sequence shown here is derived from an EMBL/GenBank/DDBJ whole genome shotgun (WGS) entry which is preliminary data.</text>
</comment>
<keyword evidence="1" id="KW-0812">Transmembrane</keyword>
<name>A0A1X1WPZ4_MYCIR</name>
<feature type="transmembrane region" description="Helical" evidence="1">
    <location>
        <begin position="20"/>
        <end position="39"/>
    </location>
</feature>
<accession>A0A1X1WPZ4</accession>
<reference evidence="2 3" key="1">
    <citation type="submission" date="2016-01" db="EMBL/GenBank/DDBJ databases">
        <title>The new phylogeny of the genus Mycobacterium.</title>
        <authorList>
            <person name="Tarcisio F."/>
            <person name="Conor M."/>
            <person name="Antonella G."/>
            <person name="Elisabetta G."/>
            <person name="Giulia F.S."/>
            <person name="Sara T."/>
            <person name="Anna F."/>
            <person name="Clotilde B."/>
            <person name="Roberto B."/>
            <person name="Veronica D.S."/>
            <person name="Fabio R."/>
            <person name="Monica P."/>
            <person name="Olivier J."/>
            <person name="Enrico T."/>
            <person name="Nicola S."/>
        </authorList>
    </citation>
    <scope>NUCLEOTIDE SEQUENCE [LARGE SCALE GENOMIC DNA]</scope>
    <source>
        <strain evidence="2 3">DSM 45541</strain>
    </source>
</reference>
<dbReference type="Proteomes" id="UP000193622">
    <property type="component" value="Unassembled WGS sequence"/>
</dbReference>
<evidence type="ECO:0008006" key="4">
    <source>
        <dbReference type="Google" id="ProtNLM"/>
    </source>
</evidence>
<keyword evidence="1" id="KW-1133">Transmembrane helix</keyword>
<gene>
    <name evidence="2" type="ORF">AWC12_12410</name>
</gene>
<dbReference type="AlphaFoldDB" id="A0A1X1WPZ4"/>